<evidence type="ECO:0000256" key="3">
    <source>
        <dbReference type="ARBA" id="ARBA00048782"/>
    </source>
</evidence>
<dbReference type="PANTHER" id="PTHR43774">
    <property type="entry name" value="PEPTIDE METHIONINE SULFOXIDE REDUCTASE"/>
    <property type="match status" value="1"/>
</dbReference>
<evidence type="ECO:0000313" key="8">
    <source>
        <dbReference type="Proteomes" id="UP000243924"/>
    </source>
</evidence>
<comment type="similarity">
    <text evidence="4">Belongs to the MsrA Met sulfoxide reductase family.</text>
</comment>
<comment type="function">
    <text evidence="4">Has an important function as a repair enzyme for proteins that have been inactivated by oxidation. Catalyzes the reversible oxidation-reduction of methionine sulfoxide in proteins to methionine.</text>
</comment>
<accession>A0A1H2G4M0</accession>
<keyword evidence="8" id="KW-1185">Reference proteome</keyword>
<dbReference type="STRING" id="1434072.SAMN05216210_2038"/>
<evidence type="ECO:0000313" key="7">
    <source>
        <dbReference type="EMBL" id="SDU14553.1"/>
    </source>
</evidence>
<sequence>MSRHSGFILLCLCLAFSVASHGQEPLQEGPAGTRMAVFAGGCFWCTEADFDKMTGVVDTVSGYIGGNADTATYPKVSAGGTGHIEAVAVFYDPQQTDYATLLEQFWPTIDPLTDNAQFCDKGAHYRSALFYKDEEQQALITASRDALADSGRFEQPIVTDILPQTAFYPAEEYHQNYYQKNPLRYNFYRSRCGRDARLAEVWGD</sequence>
<feature type="active site" evidence="4">
    <location>
        <position position="42"/>
    </location>
</feature>
<keyword evidence="1 4" id="KW-0560">Oxidoreductase</keyword>
<dbReference type="PANTHER" id="PTHR43774:SF1">
    <property type="entry name" value="PEPTIDE METHIONINE SULFOXIDE REDUCTASE MSRA 2"/>
    <property type="match status" value="1"/>
</dbReference>
<evidence type="ECO:0000256" key="2">
    <source>
        <dbReference type="ARBA" id="ARBA00047806"/>
    </source>
</evidence>
<feature type="signal peptide" evidence="5">
    <location>
        <begin position="1"/>
        <end position="22"/>
    </location>
</feature>
<dbReference type="RefSeq" id="WP_092386557.1">
    <property type="nucleotide sequence ID" value="NZ_LT629787.1"/>
</dbReference>
<dbReference type="OrthoDB" id="4174719at2"/>
<dbReference type="EC" id="1.8.4.11" evidence="4"/>
<dbReference type="SUPFAM" id="SSF55068">
    <property type="entry name" value="Peptide methionine sulfoxide reductase"/>
    <property type="match status" value="1"/>
</dbReference>
<dbReference type="NCBIfam" id="TIGR00401">
    <property type="entry name" value="msrA"/>
    <property type="match status" value="1"/>
</dbReference>
<comment type="catalytic activity">
    <reaction evidence="2 4">
        <text>L-methionyl-[protein] + [thioredoxin]-disulfide + H2O = L-methionyl-(S)-S-oxide-[protein] + [thioredoxin]-dithiol</text>
        <dbReference type="Rhea" id="RHEA:14217"/>
        <dbReference type="Rhea" id="RHEA-COMP:10698"/>
        <dbReference type="Rhea" id="RHEA-COMP:10700"/>
        <dbReference type="Rhea" id="RHEA-COMP:12313"/>
        <dbReference type="Rhea" id="RHEA-COMP:12315"/>
        <dbReference type="ChEBI" id="CHEBI:15377"/>
        <dbReference type="ChEBI" id="CHEBI:16044"/>
        <dbReference type="ChEBI" id="CHEBI:29950"/>
        <dbReference type="ChEBI" id="CHEBI:44120"/>
        <dbReference type="ChEBI" id="CHEBI:50058"/>
        <dbReference type="EC" id="1.8.4.11"/>
    </reaction>
</comment>
<dbReference type="HAMAP" id="MF_01401">
    <property type="entry name" value="MsrA"/>
    <property type="match status" value="1"/>
</dbReference>
<reference evidence="8" key="1">
    <citation type="submission" date="2016-10" db="EMBL/GenBank/DDBJ databases">
        <authorList>
            <person name="Varghese N."/>
            <person name="Submissions S."/>
        </authorList>
    </citation>
    <scope>NUCLEOTIDE SEQUENCE [LARGE SCALE GENOMIC DNA]</scope>
    <source>
        <strain evidence="8">CECT 8338</strain>
    </source>
</reference>
<evidence type="ECO:0000256" key="5">
    <source>
        <dbReference type="SAM" id="SignalP"/>
    </source>
</evidence>
<feature type="domain" description="Peptide methionine sulphoxide reductase MsrA" evidence="6">
    <location>
        <begin position="36"/>
        <end position="186"/>
    </location>
</feature>
<dbReference type="EMBL" id="LT629787">
    <property type="protein sequence ID" value="SDU14553.1"/>
    <property type="molecule type" value="Genomic_DNA"/>
</dbReference>
<dbReference type="InterPro" id="IPR002569">
    <property type="entry name" value="Met_Sox_Rdtase_MsrA_dom"/>
</dbReference>
<comment type="catalytic activity">
    <reaction evidence="3 4">
        <text>[thioredoxin]-disulfide + L-methionine + H2O = L-methionine (S)-S-oxide + [thioredoxin]-dithiol</text>
        <dbReference type="Rhea" id="RHEA:19993"/>
        <dbReference type="Rhea" id="RHEA-COMP:10698"/>
        <dbReference type="Rhea" id="RHEA-COMP:10700"/>
        <dbReference type="ChEBI" id="CHEBI:15377"/>
        <dbReference type="ChEBI" id="CHEBI:29950"/>
        <dbReference type="ChEBI" id="CHEBI:50058"/>
        <dbReference type="ChEBI" id="CHEBI:57844"/>
        <dbReference type="ChEBI" id="CHEBI:58772"/>
        <dbReference type="EC" id="1.8.4.11"/>
    </reaction>
</comment>
<keyword evidence="5" id="KW-0732">Signal</keyword>
<evidence type="ECO:0000256" key="1">
    <source>
        <dbReference type="ARBA" id="ARBA00023002"/>
    </source>
</evidence>
<dbReference type="GO" id="GO:0033744">
    <property type="term" value="F:L-methionine:thioredoxin-disulfide S-oxidoreductase activity"/>
    <property type="evidence" value="ECO:0007669"/>
    <property type="project" value="RHEA"/>
</dbReference>
<feature type="chain" id="PRO_5009274534" description="Peptide methionine sulfoxide reductase MsrA" evidence="5">
    <location>
        <begin position="23"/>
        <end position="204"/>
    </location>
</feature>
<protein>
    <recommendedName>
        <fullName evidence="4">Peptide methionine sulfoxide reductase MsrA</fullName>
        <shortName evidence="4">Protein-methionine-S-oxide reductase</shortName>
        <ecNumber evidence="4">1.8.4.11</ecNumber>
    </recommendedName>
    <alternativeName>
        <fullName evidence="4">Peptide-methionine (S)-S-oxide reductase</fullName>
        <shortName evidence="4">Peptide Met(O) reductase</shortName>
    </alternativeName>
</protein>
<dbReference type="AlphaFoldDB" id="A0A1H2G4M0"/>
<evidence type="ECO:0000256" key="4">
    <source>
        <dbReference type="HAMAP-Rule" id="MF_01401"/>
    </source>
</evidence>
<name>A0A1H2G4M0_9GAMM</name>
<gene>
    <name evidence="4" type="primary">msrA</name>
    <name evidence="7" type="ORF">SAMN05216210_2038</name>
</gene>
<dbReference type="InterPro" id="IPR036509">
    <property type="entry name" value="Met_Sox_Rdtase_MsrA_sf"/>
</dbReference>
<dbReference type="Proteomes" id="UP000243924">
    <property type="component" value="Chromosome I"/>
</dbReference>
<evidence type="ECO:0000259" key="6">
    <source>
        <dbReference type="Pfam" id="PF01625"/>
    </source>
</evidence>
<dbReference type="GO" id="GO:0008113">
    <property type="term" value="F:peptide-methionine (S)-S-oxide reductase activity"/>
    <property type="evidence" value="ECO:0007669"/>
    <property type="project" value="UniProtKB-UniRule"/>
</dbReference>
<proteinExistence type="inferred from homology"/>
<organism evidence="7 8">
    <name type="scientific">Halopseudomonas salegens</name>
    <dbReference type="NCBI Taxonomy" id="1434072"/>
    <lineage>
        <taxon>Bacteria</taxon>
        <taxon>Pseudomonadati</taxon>
        <taxon>Pseudomonadota</taxon>
        <taxon>Gammaproteobacteria</taxon>
        <taxon>Pseudomonadales</taxon>
        <taxon>Pseudomonadaceae</taxon>
        <taxon>Halopseudomonas</taxon>
    </lineage>
</organism>
<dbReference type="Pfam" id="PF01625">
    <property type="entry name" value="PMSR"/>
    <property type="match status" value="1"/>
</dbReference>
<dbReference type="Gene3D" id="3.30.1060.10">
    <property type="entry name" value="Peptide methionine sulphoxide reductase MsrA"/>
    <property type="match status" value="1"/>
</dbReference>